<keyword evidence="3" id="KW-1185">Reference proteome</keyword>
<dbReference type="Proteomes" id="UP001152519">
    <property type="component" value="Unassembled WGS sequence"/>
</dbReference>
<dbReference type="AlphaFoldDB" id="A0A9W4DM10"/>
<feature type="region of interest" description="Disordered" evidence="1">
    <location>
        <begin position="137"/>
        <end position="158"/>
    </location>
</feature>
<sequence length="158" mass="17406">MPVRVRLAGGPHRRRHSNDPWSSRDCPRRPACVEIGVRGVATAFRSGVAPLPMSRLGTLSAPDKPPQGVLRDKRDTAVQQFRTPPAGWRCWRPEPVRRYRGGFADTFTNCSHRPRIKGGYVMFRGADSLQGRVRRVGRGRDSAAGGGRPRRGGIVPCG</sequence>
<gene>
    <name evidence="2" type="ORF">SCOCK_220144</name>
</gene>
<accession>A0A9W4DM10</accession>
<name>A0A9W4DM10_9ACTN</name>
<evidence type="ECO:0000256" key="1">
    <source>
        <dbReference type="SAM" id="MobiDB-lite"/>
    </source>
</evidence>
<evidence type="ECO:0000313" key="3">
    <source>
        <dbReference type="Proteomes" id="UP001152519"/>
    </source>
</evidence>
<feature type="region of interest" description="Disordered" evidence="1">
    <location>
        <begin position="1"/>
        <end position="25"/>
    </location>
</feature>
<evidence type="ECO:0000313" key="2">
    <source>
        <dbReference type="EMBL" id="CAG6393890.1"/>
    </source>
</evidence>
<protein>
    <submittedName>
        <fullName evidence="2">Uncharacterized protein</fullName>
    </submittedName>
</protein>
<comment type="caution">
    <text evidence="2">The sequence shown here is derived from an EMBL/GenBank/DDBJ whole genome shotgun (WGS) entry which is preliminary data.</text>
</comment>
<organism evidence="2 3">
    <name type="scientific">Actinacidiphila cocklensis</name>
    <dbReference type="NCBI Taxonomy" id="887465"/>
    <lineage>
        <taxon>Bacteria</taxon>
        <taxon>Bacillati</taxon>
        <taxon>Actinomycetota</taxon>
        <taxon>Actinomycetes</taxon>
        <taxon>Kitasatosporales</taxon>
        <taxon>Streptomycetaceae</taxon>
        <taxon>Actinacidiphila</taxon>
    </lineage>
</organism>
<dbReference type="EMBL" id="CAJSLV010000051">
    <property type="protein sequence ID" value="CAG6393890.1"/>
    <property type="molecule type" value="Genomic_DNA"/>
</dbReference>
<reference evidence="2" key="1">
    <citation type="submission" date="2021-05" db="EMBL/GenBank/DDBJ databases">
        <authorList>
            <person name="Arsene-Ploetze F."/>
        </authorList>
    </citation>
    <scope>NUCLEOTIDE SEQUENCE</scope>
    <source>
        <strain evidence="2">DSM 42138</strain>
    </source>
</reference>
<proteinExistence type="predicted"/>